<feature type="region of interest" description="Disordered" evidence="1">
    <location>
        <begin position="286"/>
        <end position="311"/>
    </location>
</feature>
<dbReference type="InterPro" id="IPR010657">
    <property type="entry name" value="ImpA_N"/>
</dbReference>
<proteinExistence type="predicted"/>
<dbReference type="PANTHER" id="PTHR37951">
    <property type="entry name" value="CYTOPLASMIC PROTEIN-RELATED"/>
    <property type="match status" value="1"/>
</dbReference>
<dbReference type="AlphaFoldDB" id="M5EQ33"/>
<gene>
    <name evidence="3" type="ORF">MESS2_30039</name>
</gene>
<dbReference type="EMBL" id="CAUM01000095">
    <property type="protein sequence ID" value="CCV06238.1"/>
    <property type="molecule type" value="Genomic_DNA"/>
</dbReference>
<protein>
    <recommendedName>
        <fullName evidence="2">ImpA N-terminal domain-containing protein</fullName>
    </recommendedName>
</protein>
<comment type="caution">
    <text evidence="3">The sequence shown here is derived from an EMBL/GenBank/DDBJ whole genome shotgun (WGS) entry which is preliminary data.</text>
</comment>
<accession>M5EQ33</accession>
<dbReference type="NCBIfam" id="TIGR03363">
    <property type="entry name" value="VI_chp_8"/>
    <property type="match status" value="1"/>
</dbReference>
<evidence type="ECO:0000259" key="2">
    <source>
        <dbReference type="Pfam" id="PF06812"/>
    </source>
</evidence>
<feature type="domain" description="ImpA N-terminal" evidence="2">
    <location>
        <begin position="22"/>
        <end position="150"/>
    </location>
</feature>
<dbReference type="Proteomes" id="UP000012062">
    <property type="component" value="Unassembled WGS sequence"/>
</dbReference>
<keyword evidence="4" id="KW-1185">Reference proteome</keyword>
<reference evidence="3 4" key="1">
    <citation type="submission" date="2013-02" db="EMBL/GenBank/DDBJ databases">
        <authorList>
            <person name="Genoscope - CEA"/>
        </authorList>
    </citation>
    <scope>NUCLEOTIDE SEQUENCE [LARGE SCALE GENOMIC DNA]</scope>
    <source>
        <strain evidence="3 4">STM 2683</strain>
    </source>
</reference>
<name>M5EQ33_9HYPH</name>
<sequence>MGHARSQGRSLGVGVIDLALWLAPLDGENPSGEDLRNDPAFHELERLTEPQVKVVHDGNNKPASQSTIPVDWPAVLGKVEELRAHGRDLRLLVLIARALANEEGLAGFAQGLTLIAKSFDQYWETIHPALRPNAAPRDAALRRLNALADLQNGQDGLLADLRLRTFLAPRAIGPITGRDLEKGALDERVMLQEAASGLNAAEKAALASAHSQLLNRVRAGCAAQADQANAEMVSLLADARAAIAALDAVETALNAHLEGSGGAIAPELKRFLQRLVTTLERNSAADAATNGAAKPPPSPADPATSARNGHGADAMAGMASYAESSTGLPDRISSRDDVVKCLDLVVAFYDRTEPSSPIPHLARRVRRMVHMDFVELMEDLAPSGLKEFRLLAGVPDAKKAAQKDER</sequence>
<dbReference type="PANTHER" id="PTHR37951:SF1">
    <property type="entry name" value="TYPE VI SECRETION SYSTEM COMPONENT TSSA1"/>
    <property type="match status" value="1"/>
</dbReference>
<dbReference type="STRING" id="1297569.MESS2_30039"/>
<organism evidence="3 4">
    <name type="scientific">Mesorhizobium metallidurans STM 2683</name>
    <dbReference type="NCBI Taxonomy" id="1297569"/>
    <lineage>
        <taxon>Bacteria</taxon>
        <taxon>Pseudomonadati</taxon>
        <taxon>Pseudomonadota</taxon>
        <taxon>Alphaproteobacteria</taxon>
        <taxon>Hyphomicrobiales</taxon>
        <taxon>Phyllobacteriaceae</taxon>
        <taxon>Mesorhizobium</taxon>
    </lineage>
</organism>
<evidence type="ECO:0000313" key="3">
    <source>
        <dbReference type="EMBL" id="CCV06238.1"/>
    </source>
</evidence>
<dbReference type="Pfam" id="PF06812">
    <property type="entry name" value="ImpA_N"/>
    <property type="match status" value="1"/>
</dbReference>
<dbReference type="InterPro" id="IPR017740">
    <property type="entry name" value="TssA-like"/>
</dbReference>
<evidence type="ECO:0000256" key="1">
    <source>
        <dbReference type="SAM" id="MobiDB-lite"/>
    </source>
</evidence>
<evidence type="ECO:0000313" key="4">
    <source>
        <dbReference type="Proteomes" id="UP000012062"/>
    </source>
</evidence>
<dbReference type="eggNOG" id="COG3515">
    <property type="taxonomic scope" value="Bacteria"/>
</dbReference>